<dbReference type="InterPro" id="IPR016084">
    <property type="entry name" value="Haem_Oase-like_multi-hlx"/>
</dbReference>
<dbReference type="HOGENOM" id="CLU_077537_3_0_1"/>
<dbReference type="AlphaFoldDB" id="A4S5G0"/>
<gene>
    <name evidence="2" type="ORF">OSTLU_88734</name>
</gene>
<evidence type="ECO:0000313" key="3">
    <source>
        <dbReference type="Proteomes" id="UP000001568"/>
    </source>
</evidence>
<evidence type="ECO:0000313" key="2">
    <source>
        <dbReference type="EMBL" id="ABO99060.1"/>
    </source>
</evidence>
<reference evidence="2 3" key="1">
    <citation type="journal article" date="2007" name="Proc. Natl. Acad. Sci. U.S.A.">
        <title>The tiny eukaryote Ostreococcus provides genomic insights into the paradox of plankton speciation.</title>
        <authorList>
            <person name="Palenik B."/>
            <person name="Grimwood J."/>
            <person name="Aerts A."/>
            <person name="Rouze P."/>
            <person name="Salamov A."/>
            <person name="Putnam N."/>
            <person name="Dupont C."/>
            <person name="Jorgensen R."/>
            <person name="Derelle E."/>
            <person name="Rombauts S."/>
            <person name="Zhou K."/>
            <person name="Otillar R."/>
            <person name="Merchant S.S."/>
            <person name="Podell S."/>
            <person name="Gaasterland T."/>
            <person name="Napoli C."/>
            <person name="Gendler K."/>
            <person name="Manuell A."/>
            <person name="Tai V."/>
            <person name="Vallon O."/>
            <person name="Piganeau G."/>
            <person name="Jancek S."/>
            <person name="Heijde M."/>
            <person name="Jabbari K."/>
            <person name="Bowler C."/>
            <person name="Lohr M."/>
            <person name="Robbens S."/>
            <person name="Werner G."/>
            <person name="Dubchak I."/>
            <person name="Pazour G.J."/>
            <person name="Ren Q."/>
            <person name="Paulsen I."/>
            <person name="Delwiche C."/>
            <person name="Schmutz J."/>
            <person name="Rokhsar D."/>
            <person name="Van de Peer Y."/>
            <person name="Moreau H."/>
            <person name="Grigoriev I.V."/>
        </authorList>
    </citation>
    <scope>NUCLEOTIDE SEQUENCE [LARGE SCALE GENOMIC DNA]</scope>
    <source>
        <strain evidence="2 3">CCE9901</strain>
    </source>
</reference>
<dbReference type="STRING" id="436017.A4S5G0"/>
<sequence>MTASGSFVHQMATGELPREKYLRYLSQDAYFLFHFNRAYAQALRLAADVDEQRVFHELIGGVLDELKLHSAACEKWGVDVDAVEVHAASRAYVEFLESLHGKSSLELVAGMIPCMRLYAYVGRYFLTRADAGVDGIPDPRTSPYAEWFEAYGGDEMESLACRLESLLPEEIEDERAVDNYVEAIRLERDFFAAHA</sequence>
<dbReference type="GO" id="GO:0005829">
    <property type="term" value="C:cytosol"/>
    <property type="evidence" value="ECO:0007669"/>
    <property type="project" value="TreeGrafter"/>
</dbReference>
<dbReference type="Gramene" id="ABO99060">
    <property type="protein sequence ID" value="ABO99060"/>
    <property type="gene ID" value="OSTLU_88734"/>
</dbReference>
<dbReference type="InterPro" id="IPR004305">
    <property type="entry name" value="Thiaminase-2/PQQC"/>
</dbReference>
<dbReference type="EMBL" id="CP000592">
    <property type="protein sequence ID" value="ABO99060.1"/>
    <property type="molecule type" value="Genomic_DNA"/>
</dbReference>
<organism evidence="2 3">
    <name type="scientific">Ostreococcus lucimarinus (strain CCE9901)</name>
    <dbReference type="NCBI Taxonomy" id="436017"/>
    <lineage>
        <taxon>Eukaryota</taxon>
        <taxon>Viridiplantae</taxon>
        <taxon>Chlorophyta</taxon>
        <taxon>Mamiellophyceae</taxon>
        <taxon>Mamiellales</taxon>
        <taxon>Bathycoccaceae</taxon>
        <taxon>Ostreococcus</taxon>
    </lineage>
</organism>
<dbReference type="Pfam" id="PF03070">
    <property type="entry name" value="TENA_THI-4"/>
    <property type="match status" value="1"/>
</dbReference>
<dbReference type="GO" id="GO:0006772">
    <property type="term" value="P:thiamine metabolic process"/>
    <property type="evidence" value="ECO:0007669"/>
    <property type="project" value="UniProtKB-ARBA"/>
</dbReference>
<dbReference type="PANTHER" id="PTHR43198">
    <property type="entry name" value="BIFUNCTIONAL TH2 PROTEIN"/>
    <property type="match status" value="1"/>
</dbReference>
<dbReference type="RefSeq" id="XP_001420767.1">
    <property type="nucleotide sequence ID" value="XM_001420730.1"/>
</dbReference>
<dbReference type="GeneID" id="5004686"/>
<evidence type="ECO:0000259" key="1">
    <source>
        <dbReference type="Pfam" id="PF03070"/>
    </source>
</evidence>
<dbReference type="Gene3D" id="1.20.910.10">
    <property type="entry name" value="Heme oxygenase-like"/>
    <property type="match status" value="1"/>
</dbReference>
<dbReference type="OrthoDB" id="10028886at2759"/>
<dbReference type="SUPFAM" id="SSF48613">
    <property type="entry name" value="Heme oxygenase-like"/>
    <property type="match status" value="1"/>
</dbReference>
<dbReference type="InterPro" id="IPR050967">
    <property type="entry name" value="Thiamine_Salvage_TenA"/>
</dbReference>
<dbReference type="KEGG" id="olu:OSTLU_88734"/>
<protein>
    <recommendedName>
        <fullName evidence="1">Thiaminase-2/PQQC domain-containing protein</fullName>
    </recommendedName>
</protein>
<keyword evidence="3" id="KW-1185">Reference proteome</keyword>
<feature type="domain" description="Thiaminase-2/PQQC" evidence="1">
    <location>
        <begin position="7"/>
        <end position="191"/>
    </location>
</feature>
<dbReference type="Proteomes" id="UP000001568">
    <property type="component" value="Chromosome 12"/>
</dbReference>
<dbReference type="OMA" id="FVHQMAT"/>
<dbReference type="PANTHER" id="PTHR43198:SF2">
    <property type="entry name" value="SI:CH1073-67J19.1-RELATED"/>
    <property type="match status" value="1"/>
</dbReference>
<proteinExistence type="predicted"/>
<name>A4S5G0_OSTLU</name>
<dbReference type="eggNOG" id="ENOG502QQU0">
    <property type="taxonomic scope" value="Eukaryota"/>
</dbReference>
<accession>A4S5G0</accession>